<keyword evidence="3" id="KW-1185">Reference proteome</keyword>
<proteinExistence type="predicted"/>
<dbReference type="Proteomes" id="UP000604661">
    <property type="component" value="Unassembled WGS sequence"/>
</dbReference>
<feature type="compositionally biased region" description="Basic and acidic residues" evidence="1">
    <location>
        <begin position="1"/>
        <end position="16"/>
    </location>
</feature>
<protein>
    <submittedName>
        <fullName evidence="2">Uncharacterized protein</fullName>
    </submittedName>
</protein>
<reference evidence="2 3" key="1">
    <citation type="journal article" date="2020" name="ISME J.">
        <title>Comparative genomics reveals insights into cyanobacterial evolution and habitat adaptation.</title>
        <authorList>
            <person name="Chen M.Y."/>
            <person name="Teng W.K."/>
            <person name="Zhao L."/>
            <person name="Hu C.X."/>
            <person name="Zhou Y.K."/>
            <person name="Han B.P."/>
            <person name="Song L.R."/>
            <person name="Shu W.S."/>
        </authorList>
    </citation>
    <scope>NUCLEOTIDE SEQUENCE [LARGE SCALE GENOMIC DNA]</scope>
    <source>
        <strain evidence="2 3">FACHB-391</strain>
    </source>
</reference>
<comment type="caution">
    <text evidence="2">The sequence shown here is derived from an EMBL/GenBank/DDBJ whole genome shotgun (WGS) entry which is preliminary data.</text>
</comment>
<sequence length="438" mass="49603">MKPAMKERLQIHKKADSSASKSEQGQLQSHLLTTHFQLSSNKPIVQAKVENQKFQQYQFEATKLQIQAKHGTITPEGQERLTVLQAKMNESLQQGKEHSSHFGHNLSKMVIKRADSGSIAQMQPLRELLIQPKLTIGQPGDQYEQEADRVATSVVNQINPPTLQTQEGQQTTLADTRNQQANSEEILAANNSADKKQKFLQEYSLAKTLVNGIDDTLPEDKILEQLFKNFGNIQFQYTMVSKSQETLLKGSPEGDCQTLARAFKKVAEEYFGIEKITVESIAKPFLSEAGVTPYQGKKPNCDDGKRWFFQNHYWASWNGKVYDVLFLSHKRTEADMAKQVQPLTSMLMPEQEYYETEKGKVVYPIVNKYSTVEIGIFEKLKNFVNNLGRFFSDNMSAIINKIQSLFAKGGNNTSGFDSLMRELENEKTSTVISNNQNQ</sequence>
<name>A0ABR8EY66_NOSLI</name>
<organism evidence="2 3">
    <name type="scientific">Nostoc linckia FACHB-391</name>
    <dbReference type="NCBI Taxonomy" id="2692906"/>
    <lineage>
        <taxon>Bacteria</taxon>
        <taxon>Bacillati</taxon>
        <taxon>Cyanobacteriota</taxon>
        <taxon>Cyanophyceae</taxon>
        <taxon>Nostocales</taxon>
        <taxon>Nostocaceae</taxon>
        <taxon>Nostoc</taxon>
    </lineage>
</organism>
<evidence type="ECO:0000256" key="1">
    <source>
        <dbReference type="SAM" id="MobiDB-lite"/>
    </source>
</evidence>
<feature type="compositionally biased region" description="Polar residues" evidence="1">
    <location>
        <begin position="17"/>
        <end position="27"/>
    </location>
</feature>
<gene>
    <name evidence="2" type="ORF">H6G95_20115</name>
</gene>
<evidence type="ECO:0000313" key="2">
    <source>
        <dbReference type="EMBL" id="MBD2562880.1"/>
    </source>
</evidence>
<feature type="region of interest" description="Disordered" evidence="1">
    <location>
        <begin position="1"/>
        <end position="27"/>
    </location>
</feature>
<accession>A0ABR8EY66</accession>
<evidence type="ECO:0000313" key="3">
    <source>
        <dbReference type="Proteomes" id="UP000604661"/>
    </source>
</evidence>
<dbReference type="EMBL" id="JACJTE010000023">
    <property type="protein sequence ID" value="MBD2562880.1"/>
    <property type="molecule type" value="Genomic_DNA"/>
</dbReference>